<keyword evidence="10" id="KW-0472">Membrane</keyword>
<accession>A0A4R3JAV3</accession>
<dbReference type="InterPro" id="IPR015853">
    <property type="entry name" value="ABC_transpr_FbpC"/>
</dbReference>
<evidence type="ECO:0000259" key="11">
    <source>
        <dbReference type="PROSITE" id="PS50893"/>
    </source>
</evidence>
<keyword evidence="2" id="KW-1003">Cell membrane</keyword>
<dbReference type="PROSITE" id="PS50893">
    <property type="entry name" value="ABC_TRANSPORTER_2"/>
    <property type="match status" value="1"/>
</dbReference>
<keyword evidence="4" id="KW-0997">Cell inner membrane</keyword>
<protein>
    <submittedName>
        <fullName evidence="12">Iron(III) transport system ATP-binding protein</fullName>
    </submittedName>
</protein>
<evidence type="ECO:0000256" key="3">
    <source>
        <dbReference type="ARBA" id="ARBA00022496"/>
    </source>
</evidence>
<evidence type="ECO:0000256" key="6">
    <source>
        <dbReference type="ARBA" id="ARBA00022840"/>
    </source>
</evidence>
<sequence>MTPNPPFGGLSMDRIAHGFARHPVLKDVSLTVEGGKVACLLGPSGCGKTTLLRLAAGLEPIQHGCIAIGGRIVADGDRGHEMPPEKRGVGLMFQDYALFPHLNIFENIAFGLSSRGREKRREWIAEALTRTGLAAHANSYPHMLSGGQQQRVALLRALAPNPRVLLLDEPFSGLDVTRRVQIREETRNLLKATGVATLMVTHDPEEAMFMGDHIVVMNDGRIIQDGTPAQIYLQPNAPFVAALFGPMNAFTAAVRNGVVATPLGDVAAGTLENGSPAQVLIRPEGISVFDHKSPPGHAATGAARARVLSARLLGRSAHLHLTLENIEGDAPIVQARVDSVFAPEENTLVTLRADPRQAFVFPLLS</sequence>
<evidence type="ECO:0000256" key="1">
    <source>
        <dbReference type="ARBA" id="ARBA00022448"/>
    </source>
</evidence>
<name>A0A4R3JAV3_9PROT</name>
<dbReference type="RefSeq" id="WP_132938749.1">
    <property type="nucleotide sequence ID" value="NZ_CP119676.1"/>
</dbReference>
<dbReference type="InterPro" id="IPR008995">
    <property type="entry name" value="Mo/tungstate-bd_C_term_dom"/>
</dbReference>
<dbReference type="SUPFAM" id="SSF52540">
    <property type="entry name" value="P-loop containing nucleoside triphosphate hydrolases"/>
    <property type="match status" value="1"/>
</dbReference>
<dbReference type="GO" id="GO:0015408">
    <property type="term" value="F:ABC-type ferric iron transporter activity"/>
    <property type="evidence" value="ECO:0007669"/>
    <property type="project" value="InterPro"/>
</dbReference>
<keyword evidence="1" id="KW-0813">Transport</keyword>
<dbReference type="SUPFAM" id="SSF50331">
    <property type="entry name" value="MOP-like"/>
    <property type="match status" value="1"/>
</dbReference>
<evidence type="ECO:0000256" key="9">
    <source>
        <dbReference type="ARBA" id="ARBA00023065"/>
    </source>
</evidence>
<dbReference type="EMBL" id="SLZW01000004">
    <property type="protein sequence ID" value="TCS63008.1"/>
    <property type="molecule type" value="Genomic_DNA"/>
</dbReference>
<dbReference type="PANTHER" id="PTHR42781">
    <property type="entry name" value="SPERMIDINE/PUTRESCINE IMPORT ATP-BINDING PROTEIN POTA"/>
    <property type="match status" value="1"/>
</dbReference>
<dbReference type="Proteomes" id="UP000295304">
    <property type="component" value="Unassembled WGS sequence"/>
</dbReference>
<keyword evidence="6 12" id="KW-0067">ATP-binding</keyword>
<dbReference type="SMART" id="SM00382">
    <property type="entry name" value="AAA"/>
    <property type="match status" value="1"/>
</dbReference>
<dbReference type="InterPro" id="IPR050093">
    <property type="entry name" value="ABC_SmlMolc_Importer"/>
</dbReference>
<dbReference type="FunFam" id="3.40.50.300:FF:000425">
    <property type="entry name" value="Probable ABC transporter, ATP-binding subunit"/>
    <property type="match status" value="1"/>
</dbReference>
<dbReference type="InterPro" id="IPR003439">
    <property type="entry name" value="ABC_transporter-like_ATP-bd"/>
</dbReference>
<dbReference type="Pfam" id="PF00005">
    <property type="entry name" value="ABC_tran"/>
    <property type="match status" value="1"/>
</dbReference>
<feature type="domain" description="ABC transporter" evidence="11">
    <location>
        <begin position="10"/>
        <end position="244"/>
    </location>
</feature>
<dbReference type="InterPro" id="IPR027417">
    <property type="entry name" value="P-loop_NTPase"/>
</dbReference>
<dbReference type="CDD" id="cd03259">
    <property type="entry name" value="ABC_Carb_Solutes_like"/>
    <property type="match status" value="1"/>
</dbReference>
<evidence type="ECO:0000313" key="12">
    <source>
        <dbReference type="EMBL" id="TCS63008.1"/>
    </source>
</evidence>
<evidence type="ECO:0000256" key="4">
    <source>
        <dbReference type="ARBA" id="ARBA00022519"/>
    </source>
</evidence>
<keyword evidence="8" id="KW-0408">Iron</keyword>
<dbReference type="InterPro" id="IPR017871">
    <property type="entry name" value="ABC_transporter-like_CS"/>
</dbReference>
<evidence type="ECO:0000256" key="5">
    <source>
        <dbReference type="ARBA" id="ARBA00022741"/>
    </source>
</evidence>
<dbReference type="PROSITE" id="PS00211">
    <property type="entry name" value="ABC_TRANSPORTER_1"/>
    <property type="match status" value="1"/>
</dbReference>
<evidence type="ECO:0000256" key="10">
    <source>
        <dbReference type="ARBA" id="ARBA00023136"/>
    </source>
</evidence>
<keyword evidence="9" id="KW-0406">Ion transport</keyword>
<dbReference type="InterPro" id="IPR003593">
    <property type="entry name" value="AAA+_ATPase"/>
</dbReference>
<dbReference type="GO" id="GO:0016887">
    <property type="term" value="F:ATP hydrolysis activity"/>
    <property type="evidence" value="ECO:0007669"/>
    <property type="project" value="InterPro"/>
</dbReference>
<evidence type="ECO:0000313" key="13">
    <source>
        <dbReference type="Proteomes" id="UP000295304"/>
    </source>
</evidence>
<dbReference type="InterPro" id="IPR013611">
    <property type="entry name" value="Transp-assoc_OB_typ2"/>
</dbReference>
<evidence type="ECO:0000256" key="8">
    <source>
        <dbReference type="ARBA" id="ARBA00023004"/>
    </source>
</evidence>
<dbReference type="AlphaFoldDB" id="A0A4R3JAV3"/>
<comment type="caution">
    <text evidence="12">The sequence shown here is derived from an EMBL/GenBank/DDBJ whole genome shotgun (WGS) entry which is preliminary data.</text>
</comment>
<dbReference type="Gene3D" id="3.40.50.300">
    <property type="entry name" value="P-loop containing nucleotide triphosphate hydrolases"/>
    <property type="match status" value="1"/>
</dbReference>
<keyword evidence="13" id="KW-1185">Reference proteome</keyword>
<organism evidence="12 13">
    <name type="scientific">Varunaivibrio sulfuroxidans</name>
    <dbReference type="NCBI Taxonomy" id="1773489"/>
    <lineage>
        <taxon>Bacteria</taxon>
        <taxon>Pseudomonadati</taxon>
        <taxon>Pseudomonadota</taxon>
        <taxon>Alphaproteobacteria</taxon>
        <taxon>Rhodospirillales</taxon>
        <taxon>Magnetovibrionaceae</taxon>
        <taxon>Varunaivibrio</taxon>
    </lineage>
</organism>
<keyword evidence="5" id="KW-0547">Nucleotide-binding</keyword>
<evidence type="ECO:0000256" key="2">
    <source>
        <dbReference type="ARBA" id="ARBA00022475"/>
    </source>
</evidence>
<dbReference type="PANTHER" id="PTHR42781:SF5">
    <property type="entry name" value="PUTRESCINE TRANSPORT ATP-BINDING PROTEIN POTG"/>
    <property type="match status" value="1"/>
</dbReference>
<dbReference type="GO" id="GO:0005524">
    <property type="term" value="F:ATP binding"/>
    <property type="evidence" value="ECO:0007669"/>
    <property type="project" value="UniProtKB-KW"/>
</dbReference>
<proteinExistence type="predicted"/>
<evidence type="ECO:0000256" key="7">
    <source>
        <dbReference type="ARBA" id="ARBA00022967"/>
    </source>
</evidence>
<dbReference type="Pfam" id="PF08402">
    <property type="entry name" value="TOBE_2"/>
    <property type="match status" value="1"/>
</dbReference>
<keyword evidence="3" id="KW-0410">Iron transport</keyword>
<gene>
    <name evidence="12" type="ORF">EDD55_10499</name>
</gene>
<dbReference type="GO" id="GO:0015697">
    <property type="term" value="P:quaternary ammonium group transport"/>
    <property type="evidence" value="ECO:0007669"/>
    <property type="project" value="UniProtKB-ARBA"/>
</dbReference>
<dbReference type="GO" id="GO:0043190">
    <property type="term" value="C:ATP-binding cassette (ABC) transporter complex"/>
    <property type="evidence" value="ECO:0007669"/>
    <property type="project" value="InterPro"/>
</dbReference>
<reference evidence="12 13" key="1">
    <citation type="submission" date="2019-03" db="EMBL/GenBank/DDBJ databases">
        <title>Genomic Encyclopedia of Type Strains, Phase IV (KMG-IV): sequencing the most valuable type-strain genomes for metagenomic binning, comparative biology and taxonomic classification.</title>
        <authorList>
            <person name="Goeker M."/>
        </authorList>
    </citation>
    <scope>NUCLEOTIDE SEQUENCE [LARGE SCALE GENOMIC DNA]</scope>
    <source>
        <strain evidence="12 13">DSM 101688</strain>
    </source>
</reference>
<dbReference type="OrthoDB" id="9802264at2"/>
<keyword evidence="7" id="KW-1278">Translocase</keyword>